<dbReference type="InterPro" id="IPR000608">
    <property type="entry name" value="UBC"/>
</dbReference>
<feature type="region of interest" description="Disordered" evidence="2">
    <location>
        <begin position="476"/>
        <end position="496"/>
    </location>
</feature>
<evidence type="ECO:0000313" key="4">
    <source>
        <dbReference type="EMBL" id="KAK3670557.1"/>
    </source>
</evidence>
<evidence type="ECO:0000259" key="3">
    <source>
        <dbReference type="PROSITE" id="PS50127"/>
    </source>
</evidence>
<protein>
    <recommendedName>
        <fullName evidence="3">UBC core domain-containing protein</fullName>
    </recommendedName>
</protein>
<dbReference type="Pfam" id="PF00179">
    <property type="entry name" value="UQ_con"/>
    <property type="match status" value="2"/>
</dbReference>
<gene>
    <name evidence="4" type="ORF">LTR78_009525</name>
</gene>
<dbReference type="EMBL" id="JAUTXT010000054">
    <property type="protein sequence ID" value="KAK3670557.1"/>
    <property type="molecule type" value="Genomic_DNA"/>
</dbReference>
<organism evidence="4 5">
    <name type="scientific">Recurvomyces mirabilis</name>
    <dbReference type="NCBI Taxonomy" id="574656"/>
    <lineage>
        <taxon>Eukaryota</taxon>
        <taxon>Fungi</taxon>
        <taxon>Dikarya</taxon>
        <taxon>Ascomycota</taxon>
        <taxon>Pezizomycotina</taxon>
        <taxon>Dothideomycetes</taxon>
        <taxon>Dothideomycetidae</taxon>
        <taxon>Mycosphaerellales</taxon>
        <taxon>Teratosphaeriaceae</taxon>
        <taxon>Recurvomyces</taxon>
    </lineage>
</organism>
<dbReference type="InterPro" id="IPR016135">
    <property type="entry name" value="UBQ-conjugating_enzyme/RWD"/>
</dbReference>
<dbReference type="SMART" id="SM00212">
    <property type="entry name" value="UBCc"/>
    <property type="match status" value="2"/>
</dbReference>
<dbReference type="CDD" id="cd00195">
    <property type="entry name" value="UBCc_UEV"/>
    <property type="match status" value="1"/>
</dbReference>
<feature type="region of interest" description="Disordered" evidence="2">
    <location>
        <begin position="182"/>
        <end position="217"/>
    </location>
</feature>
<comment type="caution">
    <text evidence="4">The sequence shown here is derived from an EMBL/GenBank/DDBJ whole genome shotgun (WGS) entry which is preliminary data.</text>
</comment>
<dbReference type="Gene3D" id="3.10.110.10">
    <property type="entry name" value="Ubiquitin Conjugating Enzyme"/>
    <property type="match status" value="2"/>
</dbReference>
<sequence>MANANTSGAIARITREIRQVQHGADLSLAVACRDSDVRHIRGLIIGPPETPYEYGFFEFDIKMPKDYPIKSPVVRALTTNGCRTRFNPNIYAEGKVCLSILGTWRGEKGEEWSSAQGLESIMLSIQSLMSSHPYENEPGFEGHKKEDPNPKAYIEKIHHETIRISVCNRLEGHLNIDRDRTVSSFHVPKRPRTDNGSFSPAEKSPKATTNASSGLSTPATEASIYEYDAEATYSALDQSQWDPFADLMKRRFLWYYDTYIATVNAGITQHSRHSPFTRMEFEYPPNSMEGKFDYPDLLKRLRRIKTALDQEGERWAREGAKQAEKCTQLAVQLAFQFKQLQHKWKEGSYDTSRLELNLPDPDNPFLWHLALFGAPMTNLDGGIWHLRLTIPLDFPSTQPRLHFLTPIFHHRVSCADEDSETKGTLCYFPEKEDEISSHLTAIMVAIEDEQPVFDPRAVVNPEAFKLFWGVGEGRKGEERKEYNRRLRRSAQESGEI</sequence>
<evidence type="ECO:0000256" key="1">
    <source>
        <dbReference type="ARBA" id="ARBA00022786"/>
    </source>
</evidence>
<dbReference type="InterPro" id="IPR050113">
    <property type="entry name" value="Ub_conjugating_enzyme"/>
</dbReference>
<evidence type="ECO:0000256" key="2">
    <source>
        <dbReference type="SAM" id="MobiDB-lite"/>
    </source>
</evidence>
<name>A0AAE0TRK9_9PEZI</name>
<dbReference type="AlphaFoldDB" id="A0AAE0TRK9"/>
<dbReference type="SUPFAM" id="SSF54495">
    <property type="entry name" value="UBC-like"/>
    <property type="match status" value="2"/>
</dbReference>
<proteinExistence type="predicted"/>
<dbReference type="Proteomes" id="UP001274830">
    <property type="component" value="Unassembled WGS sequence"/>
</dbReference>
<accession>A0AAE0TRK9</accession>
<evidence type="ECO:0000313" key="5">
    <source>
        <dbReference type="Proteomes" id="UP001274830"/>
    </source>
</evidence>
<keyword evidence="5" id="KW-1185">Reference proteome</keyword>
<keyword evidence="1" id="KW-0833">Ubl conjugation pathway</keyword>
<feature type="compositionally biased region" description="Polar residues" evidence="2">
    <location>
        <begin position="206"/>
        <end position="217"/>
    </location>
</feature>
<feature type="domain" description="UBC core" evidence="3">
    <location>
        <begin position="335"/>
        <end position="495"/>
    </location>
</feature>
<dbReference type="PANTHER" id="PTHR24067">
    <property type="entry name" value="UBIQUITIN-CONJUGATING ENZYME E2"/>
    <property type="match status" value="1"/>
</dbReference>
<dbReference type="PROSITE" id="PS50127">
    <property type="entry name" value="UBC_2"/>
    <property type="match status" value="2"/>
</dbReference>
<dbReference type="CDD" id="cd23809">
    <property type="entry name" value="UBCc_UBE2Z"/>
    <property type="match status" value="1"/>
</dbReference>
<reference evidence="4" key="1">
    <citation type="submission" date="2023-07" db="EMBL/GenBank/DDBJ databases">
        <title>Black Yeasts Isolated from many extreme environments.</title>
        <authorList>
            <person name="Coleine C."/>
            <person name="Stajich J.E."/>
            <person name="Selbmann L."/>
        </authorList>
    </citation>
    <scope>NUCLEOTIDE SEQUENCE</scope>
    <source>
        <strain evidence="4">CCFEE 5485</strain>
    </source>
</reference>
<feature type="domain" description="UBC core" evidence="3">
    <location>
        <begin position="8"/>
        <end position="166"/>
    </location>
</feature>